<evidence type="ECO:0000256" key="1">
    <source>
        <dbReference type="SAM" id="Phobius"/>
    </source>
</evidence>
<dbReference type="Pfam" id="PF06197">
    <property type="entry name" value="DUF998"/>
    <property type="match status" value="1"/>
</dbReference>
<name>A0ABS2M0Z9_9ACTN</name>
<evidence type="ECO:0000313" key="3">
    <source>
        <dbReference type="Proteomes" id="UP000764837"/>
    </source>
</evidence>
<sequence length="233" mass="25007">MVERAVETRRLLLAGMALGPLFLLIWAVQAFTREGFRPGYHPMSLLSLGELGWIQILNFVICGLLHIVFAVGLRRSWRQSHGSRWAPRLLAICGLGLIVAGVFVTDAGAGYPPGAPIGAPPRISWHGVLHEVGFAVSTVAWLAFCAVLVHRWRAGRAKIWAFAGVLVPVIVLAISLWPNLDTLGPRLVAGTAVQLAYTAAIAASTRRHANEPGSAGPFAEESNLLATIQEKTA</sequence>
<dbReference type="Proteomes" id="UP000764837">
    <property type="component" value="Unassembled WGS sequence"/>
</dbReference>
<keyword evidence="3" id="KW-1185">Reference proteome</keyword>
<feature type="transmembrane region" description="Helical" evidence="1">
    <location>
        <begin position="12"/>
        <end position="32"/>
    </location>
</feature>
<feature type="transmembrane region" description="Helical" evidence="1">
    <location>
        <begin position="85"/>
        <end position="105"/>
    </location>
</feature>
<evidence type="ECO:0000313" key="2">
    <source>
        <dbReference type="EMBL" id="MBM7494097.1"/>
    </source>
</evidence>
<proteinExistence type="predicted"/>
<gene>
    <name evidence="2" type="ORF">JOD64_005319</name>
</gene>
<keyword evidence="1" id="KW-1133">Transmembrane helix</keyword>
<organism evidence="2 3">
    <name type="scientific">Micromonospora luteifusca</name>
    <dbReference type="NCBI Taxonomy" id="709860"/>
    <lineage>
        <taxon>Bacteria</taxon>
        <taxon>Bacillati</taxon>
        <taxon>Actinomycetota</taxon>
        <taxon>Actinomycetes</taxon>
        <taxon>Micromonosporales</taxon>
        <taxon>Micromonosporaceae</taxon>
        <taxon>Micromonospora</taxon>
    </lineage>
</organism>
<dbReference type="InterPro" id="IPR009339">
    <property type="entry name" value="DUF998"/>
</dbReference>
<keyword evidence="1" id="KW-0472">Membrane</keyword>
<dbReference type="RefSeq" id="WP_204944726.1">
    <property type="nucleotide sequence ID" value="NZ_JAFBBP010000001.1"/>
</dbReference>
<evidence type="ECO:0008006" key="4">
    <source>
        <dbReference type="Google" id="ProtNLM"/>
    </source>
</evidence>
<protein>
    <recommendedName>
        <fullName evidence="4">DUF998 domain-containing protein</fullName>
    </recommendedName>
</protein>
<feature type="transmembrane region" description="Helical" evidence="1">
    <location>
        <begin position="159"/>
        <end position="177"/>
    </location>
</feature>
<dbReference type="EMBL" id="JAFBBP010000001">
    <property type="protein sequence ID" value="MBM7494097.1"/>
    <property type="molecule type" value="Genomic_DNA"/>
</dbReference>
<reference evidence="2 3" key="1">
    <citation type="submission" date="2021-01" db="EMBL/GenBank/DDBJ databases">
        <title>Sequencing the genomes of 1000 actinobacteria strains.</title>
        <authorList>
            <person name="Klenk H.-P."/>
        </authorList>
    </citation>
    <scope>NUCLEOTIDE SEQUENCE [LARGE SCALE GENOMIC DNA]</scope>
    <source>
        <strain evidence="2 3">DSM 100204</strain>
    </source>
</reference>
<comment type="caution">
    <text evidence="2">The sequence shown here is derived from an EMBL/GenBank/DDBJ whole genome shotgun (WGS) entry which is preliminary data.</text>
</comment>
<accession>A0ABS2M0Z9</accession>
<feature type="transmembrane region" description="Helical" evidence="1">
    <location>
        <begin position="125"/>
        <end position="147"/>
    </location>
</feature>
<keyword evidence="1" id="KW-0812">Transmembrane</keyword>
<feature type="transmembrane region" description="Helical" evidence="1">
    <location>
        <begin position="52"/>
        <end position="73"/>
    </location>
</feature>